<accession>A0AAE0TLR0</accession>
<dbReference type="Proteomes" id="UP001195483">
    <property type="component" value="Unassembled WGS sequence"/>
</dbReference>
<gene>
    <name evidence="1" type="ORF">CHS0354_039510</name>
</gene>
<reference evidence="1" key="1">
    <citation type="journal article" date="2021" name="Genome Biol. Evol.">
        <title>A High-Quality Reference Genome for a Parasitic Bivalve with Doubly Uniparental Inheritance (Bivalvia: Unionida).</title>
        <authorList>
            <person name="Smith C.H."/>
        </authorList>
    </citation>
    <scope>NUCLEOTIDE SEQUENCE</scope>
    <source>
        <strain evidence="1">CHS0354</strain>
    </source>
</reference>
<name>A0AAE0TLR0_9BIVA</name>
<feature type="non-terminal residue" evidence="1">
    <location>
        <position position="103"/>
    </location>
</feature>
<organism evidence="1 2">
    <name type="scientific">Potamilus streckersoni</name>
    <dbReference type="NCBI Taxonomy" id="2493646"/>
    <lineage>
        <taxon>Eukaryota</taxon>
        <taxon>Metazoa</taxon>
        <taxon>Spiralia</taxon>
        <taxon>Lophotrochozoa</taxon>
        <taxon>Mollusca</taxon>
        <taxon>Bivalvia</taxon>
        <taxon>Autobranchia</taxon>
        <taxon>Heteroconchia</taxon>
        <taxon>Palaeoheterodonta</taxon>
        <taxon>Unionida</taxon>
        <taxon>Unionoidea</taxon>
        <taxon>Unionidae</taxon>
        <taxon>Ambleminae</taxon>
        <taxon>Lampsilini</taxon>
        <taxon>Potamilus</taxon>
    </lineage>
</organism>
<dbReference type="EMBL" id="JAEAOA010002309">
    <property type="protein sequence ID" value="KAK3612228.1"/>
    <property type="molecule type" value="Genomic_DNA"/>
</dbReference>
<proteinExistence type="predicted"/>
<comment type="caution">
    <text evidence="1">The sequence shown here is derived from an EMBL/GenBank/DDBJ whole genome shotgun (WGS) entry which is preliminary data.</text>
</comment>
<keyword evidence="2" id="KW-1185">Reference proteome</keyword>
<reference evidence="1" key="3">
    <citation type="submission" date="2023-05" db="EMBL/GenBank/DDBJ databases">
        <authorList>
            <person name="Smith C.H."/>
        </authorList>
    </citation>
    <scope>NUCLEOTIDE SEQUENCE</scope>
    <source>
        <strain evidence="1">CHS0354</strain>
        <tissue evidence="1">Mantle</tissue>
    </source>
</reference>
<protein>
    <submittedName>
        <fullName evidence="1">Uncharacterized protein</fullName>
    </submittedName>
</protein>
<sequence>MRDSKVILDCDVDGELIIVFSSQMVMKVRRIVGYNNALKKSLQSLIKPYIQYRYSKLSFDTTILYRNPSKLGLNPNFNACVENKNITRSTIKDHETGKEEKEK</sequence>
<evidence type="ECO:0000313" key="2">
    <source>
        <dbReference type="Proteomes" id="UP001195483"/>
    </source>
</evidence>
<dbReference type="AlphaFoldDB" id="A0AAE0TLR0"/>
<evidence type="ECO:0000313" key="1">
    <source>
        <dbReference type="EMBL" id="KAK3612228.1"/>
    </source>
</evidence>
<reference evidence="1" key="2">
    <citation type="journal article" date="2021" name="Genome Biol. Evol.">
        <title>Developing a high-quality reference genome for a parasitic bivalve with doubly uniparental inheritance (Bivalvia: Unionida).</title>
        <authorList>
            <person name="Smith C.H."/>
        </authorList>
    </citation>
    <scope>NUCLEOTIDE SEQUENCE</scope>
    <source>
        <strain evidence="1">CHS0354</strain>
        <tissue evidence="1">Mantle</tissue>
    </source>
</reference>